<evidence type="ECO:0000256" key="4">
    <source>
        <dbReference type="ARBA" id="ARBA00023163"/>
    </source>
</evidence>
<keyword evidence="4" id="KW-0804">Transcription</keyword>
<dbReference type="Pfam" id="PF06530">
    <property type="entry name" value="Phage_antitermQ"/>
    <property type="match status" value="1"/>
</dbReference>
<dbReference type="EMBL" id="CP043727">
    <property type="protein sequence ID" value="QHB33503.1"/>
    <property type="molecule type" value="Genomic_DNA"/>
</dbReference>
<evidence type="ECO:0000313" key="5">
    <source>
        <dbReference type="EMBL" id="QHB33503.1"/>
    </source>
</evidence>
<reference evidence="6" key="1">
    <citation type="submission" date="2019-09" db="EMBL/GenBank/DDBJ databases">
        <title>Yersinia canariae sp. nov., isolated from a human yersiniosis case.</title>
        <authorList>
            <person name="Nguyen S.V."/>
            <person name="Greig D."/>
            <person name="Hurley D."/>
            <person name="Cao Y."/>
            <person name="McCabe E."/>
            <person name="Mitchell M."/>
            <person name="Jenkins C."/>
            <person name="Fanning S."/>
        </authorList>
    </citation>
    <scope>NUCLEOTIDE SEQUENCE [LARGE SCALE GENOMIC DNA]</scope>
    <source>
        <strain evidence="6">NCTC 14382</strain>
    </source>
</reference>
<sequence length="94" mass="10627">MRDIQLVLERWGGWAANEEFNLIDLHYKKGVSKSAIARKHKCSEGKIRLKLMLAEAFVDACLIMPGAKLEMDEWTHKSNSEKIVLAQTDSNGVL</sequence>
<name>A0A857F1F3_9GAMM</name>
<gene>
    <name evidence="5" type="ORF">F0T03_15975</name>
</gene>
<comment type="similarity">
    <text evidence="1">Belongs to the phage antitermination Q type 1 family.</text>
</comment>
<evidence type="ECO:0000256" key="3">
    <source>
        <dbReference type="ARBA" id="ARBA00023125"/>
    </source>
</evidence>
<accession>A0A857F1F3</accession>
<dbReference type="RefSeq" id="WP_159679385.1">
    <property type="nucleotide sequence ID" value="NZ_CP043727.1"/>
</dbReference>
<evidence type="ECO:0000256" key="1">
    <source>
        <dbReference type="ARBA" id="ARBA00010234"/>
    </source>
</evidence>
<keyword evidence="2" id="KW-0805">Transcription regulation</keyword>
<dbReference type="GO" id="GO:0060567">
    <property type="term" value="P:negative regulation of termination of DNA-templated transcription"/>
    <property type="evidence" value="ECO:0007669"/>
    <property type="project" value="InterPro"/>
</dbReference>
<proteinExistence type="inferred from homology"/>
<protein>
    <submittedName>
        <fullName evidence="5">Phage antitermination protein</fullName>
    </submittedName>
</protein>
<dbReference type="Proteomes" id="UP000464402">
    <property type="component" value="Chromosome"/>
</dbReference>
<keyword evidence="3" id="KW-0238">DNA-binding</keyword>
<dbReference type="GO" id="GO:0003677">
    <property type="term" value="F:DNA binding"/>
    <property type="evidence" value="ECO:0007669"/>
    <property type="project" value="UniProtKB-KW"/>
</dbReference>
<organism evidence="5 6">
    <name type="scientific">Yersinia canariae</name>
    <dbReference type="NCBI Taxonomy" id="2607663"/>
    <lineage>
        <taxon>Bacteria</taxon>
        <taxon>Pseudomonadati</taxon>
        <taxon>Pseudomonadota</taxon>
        <taxon>Gammaproteobacteria</taxon>
        <taxon>Enterobacterales</taxon>
        <taxon>Yersiniaceae</taxon>
        <taxon>Yersinia</taxon>
    </lineage>
</organism>
<dbReference type="AlphaFoldDB" id="A0A857F1F3"/>
<dbReference type="KEGG" id="yca:F0T03_15975"/>
<evidence type="ECO:0000256" key="2">
    <source>
        <dbReference type="ARBA" id="ARBA00023015"/>
    </source>
</evidence>
<dbReference type="InterPro" id="IPR010534">
    <property type="entry name" value="Phage_933W_GpQ"/>
</dbReference>
<evidence type="ECO:0000313" key="6">
    <source>
        <dbReference type="Proteomes" id="UP000464402"/>
    </source>
</evidence>
<keyword evidence="6" id="KW-1185">Reference proteome</keyword>